<feature type="domain" description="PAS" evidence="11">
    <location>
        <begin position="198"/>
        <end position="265"/>
    </location>
</feature>
<feature type="domain" description="PAC" evidence="12">
    <location>
        <begin position="267"/>
        <end position="319"/>
    </location>
</feature>
<dbReference type="Proteomes" id="UP000278036">
    <property type="component" value="Unassembled WGS sequence"/>
</dbReference>
<accession>A0A3A9JRQ3</accession>
<dbReference type="SMART" id="SM00387">
    <property type="entry name" value="HATPase_c"/>
    <property type="match status" value="1"/>
</dbReference>
<dbReference type="InterPro" id="IPR003594">
    <property type="entry name" value="HATPase_dom"/>
</dbReference>
<dbReference type="InterPro" id="IPR003018">
    <property type="entry name" value="GAF"/>
</dbReference>
<dbReference type="SMART" id="SM00091">
    <property type="entry name" value="PAS"/>
    <property type="match status" value="3"/>
</dbReference>
<dbReference type="SMART" id="SM00065">
    <property type="entry name" value="GAF"/>
    <property type="match status" value="1"/>
</dbReference>
<name>A0A3A9JRQ3_9PROT</name>
<feature type="modified residue" description="4-aspartylphosphate" evidence="6">
    <location>
        <position position="913"/>
    </location>
</feature>
<dbReference type="SUPFAM" id="SSF55781">
    <property type="entry name" value="GAF domain-like"/>
    <property type="match status" value="1"/>
</dbReference>
<dbReference type="InterPro" id="IPR029016">
    <property type="entry name" value="GAF-like_dom_sf"/>
</dbReference>
<dbReference type="Gene3D" id="3.30.450.20">
    <property type="entry name" value="PAS domain"/>
    <property type="match status" value="3"/>
</dbReference>
<dbReference type="InterPro" id="IPR011006">
    <property type="entry name" value="CheY-like_superfamily"/>
</dbReference>
<evidence type="ECO:0000256" key="2">
    <source>
        <dbReference type="ARBA" id="ARBA00012438"/>
    </source>
</evidence>
<dbReference type="EC" id="2.7.13.3" evidence="2"/>
<dbReference type="PROSITE" id="PS50112">
    <property type="entry name" value="PAS"/>
    <property type="match status" value="2"/>
</dbReference>
<dbReference type="Gene3D" id="3.30.450.40">
    <property type="match status" value="1"/>
</dbReference>
<dbReference type="Pfam" id="PF00512">
    <property type="entry name" value="HisKA"/>
    <property type="match status" value="1"/>
</dbReference>
<dbReference type="Gene3D" id="2.10.70.100">
    <property type="match status" value="2"/>
</dbReference>
<dbReference type="Pfam" id="PF02518">
    <property type="entry name" value="HATPase_c"/>
    <property type="match status" value="1"/>
</dbReference>
<dbReference type="InterPro" id="IPR036890">
    <property type="entry name" value="HATPase_C_sf"/>
</dbReference>
<evidence type="ECO:0000256" key="4">
    <source>
        <dbReference type="ARBA" id="ARBA00022679"/>
    </source>
</evidence>
<evidence type="ECO:0000256" key="1">
    <source>
        <dbReference type="ARBA" id="ARBA00000085"/>
    </source>
</evidence>
<gene>
    <name evidence="13" type="ORF">D6Z83_24030</name>
    <name evidence="14" type="ORF">EBE87_05010</name>
</gene>
<dbReference type="Pfam" id="PF00072">
    <property type="entry name" value="Response_reg"/>
    <property type="match status" value="1"/>
</dbReference>
<organism evidence="13 16">
    <name type="scientific">Teichococcus wenyumeiae</name>
    <dbReference type="NCBI Taxonomy" id="2478470"/>
    <lineage>
        <taxon>Bacteria</taxon>
        <taxon>Pseudomonadati</taxon>
        <taxon>Pseudomonadota</taxon>
        <taxon>Alphaproteobacteria</taxon>
        <taxon>Acetobacterales</taxon>
        <taxon>Roseomonadaceae</taxon>
        <taxon>Roseomonas</taxon>
    </lineage>
</organism>
<dbReference type="Pfam" id="PF08447">
    <property type="entry name" value="PAS_3"/>
    <property type="match status" value="2"/>
</dbReference>
<dbReference type="CDD" id="cd18161">
    <property type="entry name" value="REC_hyHK_blue-like"/>
    <property type="match status" value="1"/>
</dbReference>
<dbReference type="SUPFAM" id="SSF47384">
    <property type="entry name" value="Homodimeric domain of signal transducing histidine kinase"/>
    <property type="match status" value="1"/>
</dbReference>
<dbReference type="SMART" id="SM00448">
    <property type="entry name" value="REC"/>
    <property type="match status" value="1"/>
</dbReference>
<dbReference type="InterPro" id="IPR001789">
    <property type="entry name" value="Sig_transdc_resp-reg_receiver"/>
</dbReference>
<feature type="compositionally biased region" description="Basic and acidic residues" evidence="8">
    <location>
        <begin position="12"/>
        <end position="26"/>
    </location>
</feature>
<dbReference type="Pfam" id="PF08448">
    <property type="entry name" value="PAS_4"/>
    <property type="match status" value="1"/>
</dbReference>
<keyword evidence="15" id="KW-1185">Reference proteome</keyword>
<dbReference type="Gene3D" id="3.30.565.10">
    <property type="entry name" value="Histidine kinase-like ATPase, C-terminal domain"/>
    <property type="match status" value="1"/>
</dbReference>
<dbReference type="CDD" id="cd00082">
    <property type="entry name" value="HisKA"/>
    <property type="match status" value="1"/>
</dbReference>
<dbReference type="SMART" id="SM00086">
    <property type="entry name" value="PAC"/>
    <property type="match status" value="3"/>
</dbReference>
<evidence type="ECO:0000256" key="5">
    <source>
        <dbReference type="ARBA" id="ARBA00022777"/>
    </source>
</evidence>
<feature type="region of interest" description="Disordered" evidence="8">
    <location>
        <begin position="1"/>
        <end position="26"/>
    </location>
</feature>
<dbReference type="InParanoid" id="A0A3A9JRQ3"/>
<dbReference type="InterPro" id="IPR013655">
    <property type="entry name" value="PAS_fold_3"/>
</dbReference>
<feature type="domain" description="PAC" evidence="12">
    <location>
        <begin position="396"/>
        <end position="448"/>
    </location>
</feature>
<evidence type="ECO:0000256" key="7">
    <source>
        <dbReference type="SAM" id="Coils"/>
    </source>
</evidence>
<dbReference type="SUPFAM" id="SSF52172">
    <property type="entry name" value="CheY-like"/>
    <property type="match status" value="1"/>
</dbReference>
<keyword evidence="4" id="KW-0808">Transferase</keyword>
<dbReference type="InterPro" id="IPR000014">
    <property type="entry name" value="PAS"/>
</dbReference>
<dbReference type="AlphaFoldDB" id="A0A3A9JRQ3"/>
<feature type="domain" description="PAC" evidence="12">
    <location>
        <begin position="526"/>
        <end position="578"/>
    </location>
</feature>
<dbReference type="SUPFAM" id="SSF55785">
    <property type="entry name" value="PYP-like sensor domain (PAS domain)"/>
    <property type="match status" value="3"/>
</dbReference>
<dbReference type="RefSeq" id="WP_120640700.1">
    <property type="nucleotide sequence ID" value="NZ_RAQU01000242.1"/>
</dbReference>
<comment type="catalytic activity">
    <reaction evidence="1">
        <text>ATP + protein L-histidine = ADP + protein N-phospho-L-histidine.</text>
        <dbReference type="EC" id="2.7.13.3"/>
    </reaction>
</comment>
<feature type="domain" description="Response regulatory" evidence="10">
    <location>
        <begin position="863"/>
        <end position="979"/>
    </location>
</feature>
<dbReference type="InterPro" id="IPR013656">
    <property type="entry name" value="PAS_4"/>
</dbReference>
<dbReference type="EMBL" id="RFLX01000002">
    <property type="protein sequence ID" value="RMI26626.1"/>
    <property type="molecule type" value="Genomic_DNA"/>
</dbReference>
<dbReference type="InterPro" id="IPR001610">
    <property type="entry name" value="PAC"/>
</dbReference>
<dbReference type="InterPro" id="IPR035965">
    <property type="entry name" value="PAS-like_dom_sf"/>
</dbReference>
<evidence type="ECO:0000313" key="13">
    <source>
        <dbReference type="EMBL" id="RKK01619.1"/>
    </source>
</evidence>
<dbReference type="PANTHER" id="PTHR43065:SF42">
    <property type="entry name" value="TWO-COMPONENT SENSOR PPRA"/>
    <property type="match status" value="1"/>
</dbReference>
<evidence type="ECO:0000259" key="12">
    <source>
        <dbReference type="PROSITE" id="PS50113"/>
    </source>
</evidence>
<dbReference type="InterPro" id="IPR005467">
    <property type="entry name" value="His_kinase_dom"/>
</dbReference>
<dbReference type="Gene3D" id="1.10.287.130">
    <property type="match status" value="1"/>
</dbReference>
<keyword evidence="7" id="KW-0175">Coiled coil</keyword>
<dbReference type="InterPro" id="IPR003661">
    <property type="entry name" value="HisK_dim/P_dom"/>
</dbReference>
<sequence length="982" mass="107184">MAIAAPSPAEACPHHRDDAEVRPPDHSWTEAERLLTLDRYAILDTPPERDFDDIVRLAADLLEAPVAAVNLIDASRQWAKAEVGLGQREWPLSHSICLQAIHHPGGLVVPDIAGDARFASLPMAEGAPRLRFYAGIPLQTPEGLPLGTLCVLDTNPRPEGLTPRQRMALETLARQVMAQLELRRLRTEQQNTALLNQQILDSATDFAIIGMDLDGRVTSWNAGAEAVLGWRAAEMLGQTTHPIFTPEDHAAGRPRAERREALEKGFSTDERWHLRADGSTFWASGSLRVLRNEAGEAAGFVKLLRDRTEQHKAGEALNASNERYRLIARATADAVWNWDLARNRMEWTEALEATYGHPPGTVEPSQAWWLAQIHPDDRARVEQGLRATIAGGESHWAQEHRFRRADGSHATVLSRGFVLRGAGGRAVRMIGAMLDLSGLRQAEAALRRSEDRLRLATAAARIGTFDYHVQSNHLSWDNRCHELFGVPPGQPVSYESTFLPGLHPEDREATHAAVLRALDPAGTRSFSIEYRAIGLTDGVERWVAANGQALFEAGVATRLIGTVLDIGTRKLAEARQRELNARLEALVEARTHELRKSEEQLRQSQKMEAVGQLTGGLAHDFNNLLAGISGNLELLSARMAQGRHKEVERHATAAQGAAKRAAALTHRLLAFSRRQTLDPRPTDANRLVVGMEDLVRRTVGPAITLEVVQAGGLWPTLVDPHQLENALLNLCINARDAMPKGGRLTIETANRWLDNQAARDQDLPPGQYISLCVSDTGTGMTPEVAAKAFDPFFTTKPLGQGTGLGLSMIYGFTRQSGGQARIYSEPGRGTVVCLYLPRHLGEAEAPEQASGVPAPSPARIGKTVLVVDDEPTVRMLVMEVLEELGYAALEAADGPTGLRLLQSDARIDLLVTDVGLPGGMNGRQMADAAREARPDLKVLFITGYAENAVVGNGYLEPGMHVMTKPFALEALAARIKELITAD</sequence>
<evidence type="ECO:0000313" key="14">
    <source>
        <dbReference type="EMBL" id="RMI26626.1"/>
    </source>
</evidence>
<dbReference type="SMART" id="SM00388">
    <property type="entry name" value="HisKA"/>
    <property type="match status" value="1"/>
</dbReference>
<dbReference type="Gene3D" id="3.40.50.2300">
    <property type="match status" value="1"/>
</dbReference>
<dbReference type="GO" id="GO:0000155">
    <property type="term" value="F:phosphorelay sensor kinase activity"/>
    <property type="evidence" value="ECO:0007669"/>
    <property type="project" value="InterPro"/>
</dbReference>
<dbReference type="PANTHER" id="PTHR43065">
    <property type="entry name" value="SENSOR HISTIDINE KINASE"/>
    <property type="match status" value="1"/>
</dbReference>
<dbReference type="Proteomes" id="UP000274097">
    <property type="component" value="Unassembled WGS sequence"/>
</dbReference>
<evidence type="ECO:0000256" key="3">
    <source>
        <dbReference type="ARBA" id="ARBA00022553"/>
    </source>
</evidence>
<dbReference type="PRINTS" id="PR00344">
    <property type="entry name" value="BCTRLSENSOR"/>
</dbReference>
<dbReference type="InterPro" id="IPR036097">
    <property type="entry name" value="HisK_dim/P_sf"/>
</dbReference>
<comment type="caution">
    <text evidence="13">The sequence shown here is derived from an EMBL/GenBank/DDBJ whole genome shotgun (WGS) entry which is preliminary data.</text>
</comment>
<dbReference type="InterPro" id="IPR000700">
    <property type="entry name" value="PAS-assoc_C"/>
</dbReference>
<proteinExistence type="predicted"/>
<dbReference type="CDD" id="cd16919">
    <property type="entry name" value="HATPase_CckA-like"/>
    <property type="match status" value="1"/>
</dbReference>
<dbReference type="PROSITE" id="PS50109">
    <property type="entry name" value="HIS_KIN"/>
    <property type="match status" value="1"/>
</dbReference>
<feature type="domain" description="PAS" evidence="11">
    <location>
        <begin position="320"/>
        <end position="392"/>
    </location>
</feature>
<feature type="domain" description="Histidine kinase" evidence="9">
    <location>
        <begin position="616"/>
        <end position="840"/>
    </location>
</feature>
<dbReference type="OrthoDB" id="7284568at2"/>
<evidence type="ECO:0000259" key="9">
    <source>
        <dbReference type="PROSITE" id="PS50109"/>
    </source>
</evidence>
<dbReference type="CDD" id="cd00130">
    <property type="entry name" value="PAS"/>
    <property type="match status" value="2"/>
</dbReference>
<evidence type="ECO:0000259" key="11">
    <source>
        <dbReference type="PROSITE" id="PS50112"/>
    </source>
</evidence>
<dbReference type="NCBIfam" id="TIGR00229">
    <property type="entry name" value="sensory_box"/>
    <property type="match status" value="3"/>
</dbReference>
<dbReference type="SUPFAM" id="SSF55874">
    <property type="entry name" value="ATPase domain of HSP90 chaperone/DNA topoisomerase II/histidine kinase"/>
    <property type="match status" value="1"/>
</dbReference>
<evidence type="ECO:0000313" key="16">
    <source>
        <dbReference type="Proteomes" id="UP000278036"/>
    </source>
</evidence>
<evidence type="ECO:0000313" key="15">
    <source>
        <dbReference type="Proteomes" id="UP000274097"/>
    </source>
</evidence>
<dbReference type="InterPro" id="IPR004358">
    <property type="entry name" value="Sig_transdc_His_kin-like_C"/>
</dbReference>
<reference evidence="13 16" key="1">
    <citation type="submission" date="2018-09" db="EMBL/GenBank/DDBJ databases">
        <title>Roseomonas sp. nov., isolated from feces of Tibetan antelopes in the Qinghai-Tibet plateau, China.</title>
        <authorList>
            <person name="Tian Z."/>
        </authorList>
    </citation>
    <scope>NUCLEOTIDE SEQUENCE [LARGE SCALE GENOMIC DNA]</scope>
    <source>
        <strain evidence="14 15">Z23</strain>
        <strain evidence="13 16">Z24</strain>
    </source>
</reference>
<keyword evidence="3 6" id="KW-0597">Phosphoprotein</keyword>
<dbReference type="PROSITE" id="PS50113">
    <property type="entry name" value="PAC"/>
    <property type="match status" value="3"/>
</dbReference>
<protein>
    <recommendedName>
        <fullName evidence="2">histidine kinase</fullName>
        <ecNumber evidence="2">2.7.13.3</ecNumber>
    </recommendedName>
</protein>
<evidence type="ECO:0000259" key="10">
    <source>
        <dbReference type="PROSITE" id="PS50110"/>
    </source>
</evidence>
<evidence type="ECO:0000256" key="8">
    <source>
        <dbReference type="SAM" id="MobiDB-lite"/>
    </source>
</evidence>
<keyword evidence="5" id="KW-0418">Kinase</keyword>
<dbReference type="EMBL" id="RAQU01000242">
    <property type="protein sequence ID" value="RKK01619.1"/>
    <property type="molecule type" value="Genomic_DNA"/>
</dbReference>
<evidence type="ECO:0000256" key="6">
    <source>
        <dbReference type="PROSITE-ProRule" id="PRU00169"/>
    </source>
</evidence>
<dbReference type="PROSITE" id="PS50110">
    <property type="entry name" value="RESPONSE_REGULATORY"/>
    <property type="match status" value="1"/>
</dbReference>
<feature type="coiled-coil region" evidence="7">
    <location>
        <begin position="569"/>
        <end position="600"/>
    </location>
</feature>